<feature type="chain" id="PRO_5020887604" evidence="2">
    <location>
        <begin position="18"/>
        <end position="179"/>
    </location>
</feature>
<evidence type="ECO:0000256" key="2">
    <source>
        <dbReference type="SAM" id="SignalP"/>
    </source>
</evidence>
<organism evidence="4 5">
    <name type="scientific">Steccherinum ochraceum</name>
    <dbReference type="NCBI Taxonomy" id="92696"/>
    <lineage>
        <taxon>Eukaryota</taxon>
        <taxon>Fungi</taxon>
        <taxon>Dikarya</taxon>
        <taxon>Basidiomycota</taxon>
        <taxon>Agaricomycotina</taxon>
        <taxon>Agaricomycetes</taxon>
        <taxon>Polyporales</taxon>
        <taxon>Steccherinaceae</taxon>
        <taxon>Steccherinum</taxon>
    </lineage>
</organism>
<feature type="compositionally biased region" description="Polar residues" evidence="1">
    <location>
        <begin position="101"/>
        <end position="119"/>
    </location>
</feature>
<feature type="signal peptide" evidence="2">
    <location>
        <begin position="1"/>
        <end position="17"/>
    </location>
</feature>
<feature type="compositionally biased region" description="Low complexity" evidence="1">
    <location>
        <begin position="86"/>
        <end position="99"/>
    </location>
</feature>
<dbReference type="EMBL" id="RWJN01000100">
    <property type="protein sequence ID" value="TCD67375.1"/>
    <property type="molecule type" value="Genomic_DNA"/>
</dbReference>
<comment type="caution">
    <text evidence="4">The sequence shown here is derived from an EMBL/GenBank/DDBJ whole genome shotgun (WGS) entry which is preliminary data.</text>
</comment>
<dbReference type="Gene3D" id="3.30.930.10">
    <property type="entry name" value="Bira Bifunctional Protein, Domain 2"/>
    <property type="match status" value="1"/>
</dbReference>
<gene>
    <name evidence="4" type="primary">BPL1_1</name>
    <name evidence="4" type="ORF">EIP91_000242</name>
</gene>
<sequence>QKLVFVQYLVALAVVEACRSPAVLGQDGGKVRIKWPNDLYVAEGEKGEGKRKVGGILVHTSFQGGVTTVVIGCGVNVLNTPPVPSLPSRNSAPRPARSRWNVPQRQSWQPLSRCGTRSSQNGGPFLRAVHGSLPRAVVAFLVTITSTTPHKNVRIVGITEDYGLLRTVPERGGGGGQHP</sequence>
<reference evidence="4 5" key="1">
    <citation type="submission" date="2018-11" db="EMBL/GenBank/DDBJ databases">
        <title>Genome assembly of Steccherinum ochraceum LE-BIN_3174, the white-rot fungus of the Steccherinaceae family (The Residual Polyporoid clade, Polyporales, Basidiomycota).</title>
        <authorList>
            <person name="Fedorova T.V."/>
            <person name="Glazunova O.A."/>
            <person name="Landesman E.O."/>
            <person name="Moiseenko K.V."/>
            <person name="Psurtseva N.V."/>
            <person name="Savinova O.S."/>
            <person name="Shakhova N.V."/>
            <person name="Tyazhelova T.V."/>
            <person name="Vasina D.V."/>
        </authorList>
    </citation>
    <scope>NUCLEOTIDE SEQUENCE [LARGE SCALE GENOMIC DNA]</scope>
    <source>
        <strain evidence="4 5">LE-BIN_3174</strain>
    </source>
</reference>
<dbReference type="PANTHER" id="PTHR12835">
    <property type="entry name" value="BIOTIN PROTEIN LIGASE"/>
    <property type="match status" value="1"/>
</dbReference>
<dbReference type="OrthoDB" id="10250105at2759"/>
<dbReference type="STRING" id="92696.A0A4R0RMX3"/>
<dbReference type="PROSITE" id="PS51733">
    <property type="entry name" value="BPL_LPL_CATALYTIC"/>
    <property type="match status" value="1"/>
</dbReference>
<dbReference type="InterPro" id="IPR004143">
    <property type="entry name" value="BPL_LPL_catalytic"/>
</dbReference>
<protein>
    <submittedName>
        <fullName evidence="4">Biotin holocarboxylase synthetase</fullName>
    </submittedName>
</protein>
<name>A0A4R0RMX3_9APHY</name>
<dbReference type="GO" id="GO:0005737">
    <property type="term" value="C:cytoplasm"/>
    <property type="evidence" value="ECO:0007669"/>
    <property type="project" value="TreeGrafter"/>
</dbReference>
<keyword evidence="5" id="KW-1185">Reference proteome</keyword>
<dbReference type="PANTHER" id="PTHR12835:SF5">
    <property type="entry name" value="BIOTIN--PROTEIN LIGASE"/>
    <property type="match status" value="1"/>
</dbReference>
<evidence type="ECO:0000313" key="4">
    <source>
        <dbReference type="EMBL" id="TCD67375.1"/>
    </source>
</evidence>
<dbReference type="Pfam" id="PF03099">
    <property type="entry name" value="BPL_LplA_LipB"/>
    <property type="match status" value="1"/>
</dbReference>
<dbReference type="GO" id="GO:0004077">
    <property type="term" value="F:biotin--[biotin carboxyl-carrier protein] ligase activity"/>
    <property type="evidence" value="ECO:0007669"/>
    <property type="project" value="TreeGrafter"/>
</dbReference>
<feature type="domain" description="BPL/LPL catalytic" evidence="3">
    <location>
        <begin position="1"/>
        <end position="118"/>
    </location>
</feature>
<feature type="non-terminal residue" evidence="4">
    <location>
        <position position="1"/>
    </location>
</feature>
<accession>A0A4R0RMX3</accession>
<evidence type="ECO:0000259" key="3">
    <source>
        <dbReference type="PROSITE" id="PS51733"/>
    </source>
</evidence>
<feature type="region of interest" description="Disordered" evidence="1">
    <location>
        <begin position="82"/>
        <end position="119"/>
    </location>
</feature>
<dbReference type="SUPFAM" id="SSF55681">
    <property type="entry name" value="Class II aaRS and biotin synthetases"/>
    <property type="match status" value="1"/>
</dbReference>
<dbReference type="Proteomes" id="UP000292702">
    <property type="component" value="Unassembled WGS sequence"/>
</dbReference>
<dbReference type="InterPro" id="IPR045864">
    <property type="entry name" value="aa-tRNA-synth_II/BPL/LPL"/>
</dbReference>
<keyword evidence="2" id="KW-0732">Signal</keyword>
<evidence type="ECO:0000256" key="1">
    <source>
        <dbReference type="SAM" id="MobiDB-lite"/>
    </source>
</evidence>
<proteinExistence type="predicted"/>
<evidence type="ECO:0000313" key="5">
    <source>
        <dbReference type="Proteomes" id="UP000292702"/>
    </source>
</evidence>
<dbReference type="AlphaFoldDB" id="A0A4R0RMX3"/>